<organism evidence="1 2">
    <name type="scientific">Nocardia fluminea</name>
    <dbReference type="NCBI Taxonomy" id="134984"/>
    <lineage>
        <taxon>Bacteria</taxon>
        <taxon>Bacillati</taxon>
        <taxon>Actinomycetota</taxon>
        <taxon>Actinomycetes</taxon>
        <taxon>Mycobacteriales</taxon>
        <taxon>Nocardiaceae</taxon>
        <taxon>Nocardia</taxon>
    </lineage>
</organism>
<name>A0A2N3VGG2_9NOCA</name>
<dbReference type="AlphaFoldDB" id="A0A2N3VGG2"/>
<reference evidence="1 2" key="1">
    <citation type="submission" date="2017-12" db="EMBL/GenBank/DDBJ databases">
        <title>Sequencing the genomes of 1000 Actinobacteria strains.</title>
        <authorList>
            <person name="Klenk H.-P."/>
        </authorList>
    </citation>
    <scope>NUCLEOTIDE SEQUENCE [LARGE SCALE GENOMIC DNA]</scope>
    <source>
        <strain evidence="1 2">DSM 44489</strain>
    </source>
</reference>
<comment type="caution">
    <text evidence="1">The sequence shown here is derived from an EMBL/GenBank/DDBJ whole genome shotgun (WGS) entry which is preliminary data.</text>
</comment>
<keyword evidence="2" id="KW-1185">Reference proteome</keyword>
<sequence>MKFMSPIMPELSVSVGFAERLPAMISHTSAAVAPAARTKKRFHPVRHRCYRHRMPRQQPREERAVYESTAQIQRRTAMHRLSPGAVLSGTRLARARRIA</sequence>
<evidence type="ECO:0000313" key="2">
    <source>
        <dbReference type="Proteomes" id="UP000233766"/>
    </source>
</evidence>
<proteinExistence type="predicted"/>
<dbReference type="Proteomes" id="UP000233766">
    <property type="component" value="Unassembled WGS sequence"/>
</dbReference>
<gene>
    <name evidence="1" type="ORF">ATK86_5145</name>
</gene>
<protein>
    <submittedName>
        <fullName evidence="1">Uncharacterized protein</fullName>
    </submittedName>
</protein>
<evidence type="ECO:0000313" key="1">
    <source>
        <dbReference type="EMBL" id="PKV80712.1"/>
    </source>
</evidence>
<dbReference type="EMBL" id="PJMW01000002">
    <property type="protein sequence ID" value="PKV80712.1"/>
    <property type="molecule type" value="Genomic_DNA"/>
</dbReference>
<accession>A0A2N3VGG2</accession>